<evidence type="ECO:0000259" key="1">
    <source>
        <dbReference type="Pfam" id="PF10137"/>
    </source>
</evidence>
<name>A0AA94XVF1_9MICC</name>
<dbReference type="EMBL" id="CP102487">
    <property type="protein sequence ID" value="UUX60468.1"/>
    <property type="molecule type" value="Genomic_DNA"/>
</dbReference>
<reference evidence="2" key="1">
    <citation type="journal article" date="2022" name="Pest Manag. Sci.">
        <title>Glutamicibacter halophytocola-mediated host fitness of potato tuber moth on Solanaceae crops.</title>
        <authorList>
            <person name="Wang W."/>
            <person name="Xiao G."/>
            <person name="Du G."/>
            <person name="Chang L."/>
            <person name="Yang Y."/>
            <person name="Ye J."/>
            <person name="Chen B."/>
        </authorList>
    </citation>
    <scope>NUCLEOTIDE SEQUENCE</scope>
    <source>
        <strain evidence="2">S2</strain>
    </source>
</reference>
<dbReference type="Pfam" id="PF10137">
    <property type="entry name" value="CAP12-PCTIR_TIR"/>
    <property type="match status" value="1"/>
</dbReference>
<dbReference type="GO" id="GO:0050135">
    <property type="term" value="F:NADP+ nucleosidase activity"/>
    <property type="evidence" value="ECO:0007669"/>
    <property type="project" value="InterPro"/>
</dbReference>
<gene>
    <name evidence="2" type="ORF">NUH22_07635</name>
</gene>
<feature type="domain" description="CD-NTase-associated protein 12/Pycsar effector protein TIR" evidence="1">
    <location>
        <begin position="165"/>
        <end position="296"/>
    </location>
</feature>
<evidence type="ECO:0000313" key="2">
    <source>
        <dbReference type="EMBL" id="UUX60468.1"/>
    </source>
</evidence>
<sequence>MALKVFTQYMLSKIAQALGSNDYISHDALDNIWMGFGDNSALSDSTKAKKANEMVQKISRKPLADAELVQILNEVFYHDAKADSRKENSSFKLLKNQLLEVGFTAGLEGFKLPSIDLVTQNTHAKPNFSEPKPSDKYAWAEPQKPWGDILTSVKQQTMQNKDPRKVFIVHGRDMETKSTLEQFLRYIEVSPLDWTEARDLTNLSAPTTLQIVQSGLNHAQAVIVIFTPDDEARLKTEYSGPYDGPDEVQVTGQARPNVILEAGMALGIDANRTVLVRRGKTRNISDIEGINWINLNNVWDDRKMLVNSLKAAGVTLNENRNFLDANAGSYS</sequence>
<accession>A0AA94XVF1</accession>
<dbReference type="InterPro" id="IPR019302">
    <property type="entry name" value="CAP12/PCTIR_TIR_dom"/>
</dbReference>
<dbReference type="Proteomes" id="UP001060018">
    <property type="component" value="Chromosome"/>
</dbReference>
<proteinExistence type="predicted"/>
<dbReference type="AlphaFoldDB" id="A0AA94XVF1"/>
<protein>
    <submittedName>
        <fullName evidence="2">Nucleotide-binding protein</fullName>
    </submittedName>
</protein>
<evidence type="ECO:0000313" key="3">
    <source>
        <dbReference type="Proteomes" id="UP001060018"/>
    </source>
</evidence>
<organism evidence="2 3">
    <name type="scientific">Glutamicibacter halophytocola</name>
    <dbReference type="NCBI Taxonomy" id="1933880"/>
    <lineage>
        <taxon>Bacteria</taxon>
        <taxon>Bacillati</taxon>
        <taxon>Actinomycetota</taxon>
        <taxon>Actinomycetes</taxon>
        <taxon>Micrococcales</taxon>
        <taxon>Micrococcaceae</taxon>
        <taxon>Glutamicibacter</taxon>
    </lineage>
</organism>
<dbReference type="RefSeq" id="WP_257746287.1">
    <property type="nucleotide sequence ID" value="NZ_CP102487.1"/>
</dbReference>